<dbReference type="AlphaFoldDB" id="A0A1H4MDV4"/>
<evidence type="ECO:0000313" key="2">
    <source>
        <dbReference type="EMBL" id="SEB81226.1"/>
    </source>
</evidence>
<sequence>MVFTERLRLRPNALHRLKWATASNLRYRLMNSFDVLRDSLYFFKRNLGQIVQLCLPLVIFEALLQQVVDHSTEPDSFPGISVMVGLLVYPLYTGALILFLDARSRGESPRIRDLLSRSAYLWPRFAVLTALNTLLILIGLSLYFLPGIWLMVTLAFGEYLLVLRGMAPLAAMKESLRLTRGNFLRILVCILCVMGPLWVLKGATLAVYPEPQNAVISLLIDSAHSFLQLFVSVVLFRLFMLIDEVPEKIDRPL</sequence>
<keyword evidence="1" id="KW-0812">Transmembrane</keyword>
<proteinExistence type="predicted"/>
<protein>
    <submittedName>
        <fullName evidence="2">Uncharacterized protein family (UPF0259)</fullName>
    </submittedName>
</protein>
<reference evidence="2 3" key="1">
    <citation type="submission" date="2016-10" db="EMBL/GenBank/DDBJ databases">
        <authorList>
            <person name="de Groot N.N."/>
        </authorList>
    </citation>
    <scope>NUCLEOTIDE SEQUENCE [LARGE SCALE GENOMIC DNA]</scope>
    <source>
        <strain evidence="2 3">BS3655</strain>
    </source>
</reference>
<evidence type="ECO:0000313" key="3">
    <source>
        <dbReference type="Proteomes" id="UP000183114"/>
    </source>
</evidence>
<evidence type="ECO:0000256" key="1">
    <source>
        <dbReference type="SAM" id="Phobius"/>
    </source>
</evidence>
<keyword evidence="1" id="KW-1133">Transmembrane helix</keyword>
<feature type="transmembrane region" description="Helical" evidence="1">
    <location>
        <begin position="47"/>
        <end position="68"/>
    </location>
</feature>
<feature type="transmembrane region" description="Helical" evidence="1">
    <location>
        <begin position="80"/>
        <end position="100"/>
    </location>
</feature>
<feature type="transmembrane region" description="Helical" evidence="1">
    <location>
        <begin position="183"/>
        <end position="208"/>
    </location>
</feature>
<dbReference type="Proteomes" id="UP000183114">
    <property type="component" value="Unassembled WGS sequence"/>
</dbReference>
<keyword evidence="1" id="KW-0472">Membrane</keyword>
<feature type="transmembrane region" description="Helical" evidence="1">
    <location>
        <begin position="121"/>
        <end position="142"/>
    </location>
</feature>
<feature type="transmembrane region" description="Helical" evidence="1">
    <location>
        <begin position="214"/>
        <end position="239"/>
    </location>
</feature>
<accession>A0A1H4MDV4</accession>
<dbReference type="Pfam" id="PF06790">
    <property type="entry name" value="UPF0259"/>
    <property type="match status" value="1"/>
</dbReference>
<name>A0A1H4MDV4_9PSED</name>
<dbReference type="EMBL" id="FNTF01000002">
    <property type="protein sequence ID" value="SEB81226.1"/>
    <property type="molecule type" value="Genomic_DNA"/>
</dbReference>
<feature type="transmembrane region" description="Helical" evidence="1">
    <location>
        <begin position="148"/>
        <end position="171"/>
    </location>
</feature>
<organism evidence="2 3">
    <name type="scientific">Pseudomonas frederiksbergensis</name>
    <dbReference type="NCBI Taxonomy" id="104087"/>
    <lineage>
        <taxon>Bacteria</taxon>
        <taxon>Pseudomonadati</taxon>
        <taxon>Pseudomonadota</taxon>
        <taxon>Gammaproteobacteria</taxon>
        <taxon>Pseudomonadales</taxon>
        <taxon>Pseudomonadaceae</taxon>
        <taxon>Pseudomonas</taxon>
    </lineage>
</organism>
<gene>
    <name evidence="2" type="ORF">SAMN04490185_0275</name>
</gene>